<sequence>MTAGSPPTPEDARAALDRIEDPATGLGLVKAGLVQGLVVREGKAGFVLEVPAARVGGYGPVREAAEKALAALPGITRAQVVLTAQAPAETTRVRKGAKVADDPQAQVGPPPASEKPAHVRHVIAVASGKGGVGKSTVSTNLACALAGLGLKVGLLDADIYGPSAPRMMGVEGEPTFEDKKLLPLEAHGVRLMSIGFMVDEGRAMIWRGPMASSAVRQLIHDVAWGSEAQPLDVLVVDLPPGTGDIHLTLVQKLRIDGVVLVTTPQEIALIDARRAAAMFAKTATPILGLIENMAFFADPATGAPIPIFGSGGGVAEAEALGTPVLAQVPIEMSVREAGDAGRPVVLAAPGSAAARAFVDAAKAVWKSIDG</sequence>
<evidence type="ECO:0000313" key="9">
    <source>
        <dbReference type="EMBL" id="AYV47298.1"/>
    </source>
</evidence>
<evidence type="ECO:0000256" key="6">
    <source>
        <dbReference type="HAMAP-Rule" id="MF_02040"/>
    </source>
</evidence>
<dbReference type="GO" id="GO:0046872">
    <property type="term" value="F:metal ion binding"/>
    <property type="evidence" value="ECO:0007669"/>
    <property type="project" value="UniProtKB-KW"/>
</dbReference>
<dbReference type="AlphaFoldDB" id="A0A2N5CXK2"/>
<dbReference type="InterPro" id="IPR027417">
    <property type="entry name" value="P-loop_NTPase"/>
</dbReference>
<dbReference type="InterPro" id="IPR002744">
    <property type="entry name" value="MIP18-like"/>
</dbReference>
<dbReference type="EMBL" id="CP026100">
    <property type="protein sequence ID" value="AYV47298.1"/>
    <property type="molecule type" value="Genomic_DNA"/>
</dbReference>
<dbReference type="OrthoDB" id="9809679at2"/>
<dbReference type="FunFam" id="3.40.50.300:FF:001278">
    <property type="entry name" value="Iron-sulfur cluster carrier protein"/>
    <property type="match status" value="1"/>
</dbReference>
<dbReference type="HAMAP" id="MF_02040">
    <property type="entry name" value="Mrp_NBP35"/>
    <property type="match status" value="1"/>
</dbReference>
<dbReference type="PANTHER" id="PTHR42961:SF2">
    <property type="entry name" value="IRON-SULFUR PROTEIN NUBPL"/>
    <property type="match status" value="1"/>
</dbReference>
<dbReference type="KEGG" id="cfh:C1707_14075"/>
<dbReference type="InterPro" id="IPR044304">
    <property type="entry name" value="NUBPL-like"/>
</dbReference>
<evidence type="ECO:0000259" key="8">
    <source>
        <dbReference type="Pfam" id="PF01883"/>
    </source>
</evidence>
<dbReference type="GO" id="GO:0005524">
    <property type="term" value="F:ATP binding"/>
    <property type="evidence" value="ECO:0007669"/>
    <property type="project" value="UniProtKB-UniRule"/>
</dbReference>
<feature type="domain" description="MIP18 family-like" evidence="8">
    <location>
        <begin position="10"/>
        <end position="80"/>
    </location>
</feature>
<feature type="region of interest" description="Disordered" evidence="7">
    <location>
        <begin position="92"/>
        <end position="117"/>
    </location>
</feature>
<dbReference type="GO" id="GO:0016887">
    <property type="term" value="F:ATP hydrolysis activity"/>
    <property type="evidence" value="ECO:0007669"/>
    <property type="project" value="UniProtKB-UniRule"/>
</dbReference>
<comment type="function">
    <text evidence="6">Binds and transfers iron-sulfur (Fe-S) clusters to target apoproteins. Can hydrolyze ATP.</text>
</comment>
<comment type="subunit">
    <text evidence="6">Homodimer.</text>
</comment>
<reference evidence="9 12" key="2">
    <citation type="submission" date="2018-01" db="EMBL/GenBank/DDBJ databases">
        <title>Complete genome sequence of Caulobacter flavus RHGG3.</title>
        <authorList>
            <person name="Yang E."/>
        </authorList>
    </citation>
    <scope>NUCLEOTIDE SEQUENCE [LARGE SCALE GENOMIC DNA]</scope>
    <source>
        <strain evidence="9 12">RHGG3</strain>
    </source>
</reference>
<dbReference type="InterPro" id="IPR034904">
    <property type="entry name" value="FSCA_dom_sf"/>
</dbReference>
<evidence type="ECO:0000256" key="2">
    <source>
        <dbReference type="ARBA" id="ARBA00022741"/>
    </source>
</evidence>
<dbReference type="Pfam" id="PF10609">
    <property type="entry name" value="ParA"/>
    <property type="match status" value="1"/>
</dbReference>
<feature type="binding site" evidence="6">
    <location>
        <begin position="128"/>
        <end position="135"/>
    </location>
    <ligand>
        <name>ATP</name>
        <dbReference type="ChEBI" id="CHEBI:30616"/>
    </ligand>
</feature>
<evidence type="ECO:0000256" key="3">
    <source>
        <dbReference type="ARBA" id="ARBA00022840"/>
    </source>
</evidence>
<evidence type="ECO:0000256" key="1">
    <source>
        <dbReference type="ARBA" id="ARBA00022723"/>
    </source>
</evidence>
<evidence type="ECO:0000313" key="10">
    <source>
        <dbReference type="EMBL" id="PLR18541.1"/>
    </source>
</evidence>
<dbReference type="RefSeq" id="WP_101711896.1">
    <property type="nucleotide sequence ID" value="NZ_CP026100.1"/>
</dbReference>
<dbReference type="InterPro" id="IPR033756">
    <property type="entry name" value="YlxH/NBP35"/>
</dbReference>
<dbReference type="Pfam" id="PF01883">
    <property type="entry name" value="FeS_assembly_P"/>
    <property type="match status" value="1"/>
</dbReference>
<organism evidence="10 11">
    <name type="scientific">Caulobacter flavus</name>
    <dbReference type="NCBI Taxonomy" id="1679497"/>
    <lineage>
        <taxon>Bacteria</taxon>
        <taxon>Pseudomonadati</taxon>
        <taxon>Pseudomonadota</taxon>
        <taxon>Alphaproteobacteria</taxon>
        <taxon>Caulobacterales</taxon>
        <taxon>Caulobacteraceae</taxon>
        <taxon>Caulobacter</taxon>
    </lineage>
</organism>
<name>A0A2N5CXK2_9CAUL</name>
<evidence type="ECO:0000313" key="12">
    <source>
        <dbReference type="Proteomes" id="UP000281192"/>
    </source>
</evidence>
<dbReference type="SUPFAM" id="SSF117916">
    <property type="entry name" value="Fe-S cluster assembly (FSCA) domain-like"/>
    <property type="match status" value="1"/>
</dbReference>
<reference evidence="10 11" key="1">
    <citation type="submission" date="2017-12" db="EMBL/GenBank/DDBJ databases">
        <title>The genome sequence of Caulobacter flavus CGMCC1 15093.</title>
        <authorList>
            <person name="Gao J."/>
            <person name="Mao X."/>
            <person name="Sun J."/>
        </authorList>
    </citation>
    <scope>NUCLEOTIDE SEQUENCE [LARGE SCALE GENOMIC DNA]</scope>
    <source>
        <strain evidence="10 11">CGMCC1 15093</strain>
    </source>
</reference>
<keyword evidence="2 6" id="KW-0547">Nucleotide-binding</keyword>
<dbReference type="InterPro" id="IPR019591">
    <property type="entry name" value="Mrp/NBP35_ATP-bd"/>
</dbReference>
<keyword evidence="3 6" id="KW-0067">ATP-binding</keyword>
<dbReference type="EMBL" id="PJRQ01000009">
    <property type="protein sequence ID" value="PLR18541.1"/>
    <property type="molecule type" value="Genomic_DNA"/>
</dbReference>
<dbReference type="GO" id="GO:0051539">
    <property type="term" value="F:4 iron, 4 sulfur cluster binding"/>
    <property type="evidence" value="ECO:0007669"/>
    <property type="project" value="TreeGrafter"/>
</dbReference>
<evidence type="ECO:0000313" key="11">
    <source>
        <dbReference type="Proteomes" id="UP000234483"/>
    </source>
</evidence>
<dbReference type="Gene3D" id="3.30.300.130">
    <property type="entry name" value="Fe-S cluster assembly (FSCA)"/>
    <property type="match status" value="1"/>
</dbReference>
<protein>
    <recommendedName>
        <fullName evidence="6">Iron-sulfur cluster carrier protein</fullName>
    </recommendedName>
</protein>
<evidence type="ECO:0000256" key="7">
    <source>
        <dbReference type="SAM" id="MobiDB-lite"/>
    </source>
</evidence>
<keyword evidence="1 6" id="KW-0479">Metal-binding</keyword>
<evidence type="ECO:0000256" key="5">
    <source>
        <dbReference type="ARBA" id="ARBA00023014"/>
    </source>
</evidence>
<gene>
    <name evidence="9" type="ORF">C1707_14075</name>
    <name evidence="10" type="ORF">CFHF_04830</name>
</gene>
<dbReference type="GO" id="GO:0016226">
    <property type="term" value="P:iron-sulfur cluster assembly"/>
    <property type="evidence" value="ECO:0007669"/>
    <property type="project" value="InterPro"/>
</dbReference>
<dbReference type="SUPFAM" id="SSF52540">
    <property type="entry name" value="P-loop containing nucleoside triphosphate hydrolases"/>
    <property type="match status" value="1"/>
</dbReference>
<dbReference type="Proteomes" id="UP000234483">
    <property type="component" value="Unassembled WGS sequence"/>
</dbReference>
<keyword evidence="12" id="KW-1185">Reference proteome</keyword>
<keyword evidence="5 6" id="KW-0411">Iron-sulfur</keyword>
<proteinExistence type="inferred from homology"/>
<keyword evidence="4 6" id="KW-0408">Iron</keyword>
<dbReference type="PANTHER" id="PTHR42961">
    <property type="entry name" value="IRON-SULFUR PROTEIN NUBPL"/>
    <property type="match status" value="1"/>
</dbReference>
<dbReference type="Proteomes" id="UP000281192">
    <property type="component" value="Chromosome"/>
</dbReference>
<keyword evidence="6" id="KW-0378">Hydrolase</keyword>
<dbReference type="GO" id="GO:0140663">
    <property type="term" value="F:ATP-dependent FeS chaperone activity"/>
    <property type="evidence" value="ECO:0007669"/>
    <property type="project" value="InterPro"/>
</dbReference>
<dbReference type="CDD" id="cd02037">
    <property type="entry name" value="Mrp_NBP35"/>
    <property type="match status" value="1"/>
</dbReference>
<comment type="similarity">
    <text evidence="6">Belongs to the Mrp/NBP35 ATP-binding proteins family.</text>
</comment>
<dbReference type="Gene3D" id="3.40.50.300">
    <property type="entry name" value="P-loop containing nucleotide triphosphate hydrolases"/>
    <property type="match status" value="1"/>
</dbReference>
<accession>A0A2N5CXK2</accession>
<evidence type="ECO:0000256" key="4">
    <source>
        <dbReference type="ARBA" id="ARBA00023004"/>
    </source>
</evidence>